<accession>A0A176Y8H4</accession>
<feature type="region of interest" description="Disordered" evidence="1">
    <location>
        <begin position="142"/>
        <end position="163"/>
    </location>
</feature>
<protein>
    <submittedName>
        <fullName evidence="2">Uncharacterized protein</fullName>
    </submittedName>
</protein>
<dbReference type="EMBL" id="LUUB01000129">
    <property type="protein sequence ID" value="OAE96750.1"/>
    <property type="molecule type" value="Genomic_DNA"/>
</dbReference>
<dbReference type="OrthoDB" id="8218077at2"/>
<proteinExistence type="predicted"/>
<dbReference type="RefSeq" id="WP_063709050.1">
    <property type="nucleotide sequence ID" value="NZ_LUUB01000129.1"/>
</dbReference>
<feature type="compositionally biased region" description="Polar residues" evidence="1">
    <location>
        <begin position="1"/>
        <end position="11"/>
    </location>
</feature>
<feature type="compositionally biased region" description="Basic residues" evidence="1">
    <location>
        <begin position="29"/>
        <end position="38"/>
    </location>
</feature>
<comment type="caution">
    <text evidence="2">The sequence shown here is derived from an EMBL/GenBank/DDBJ whole genome shotgun (WGS) entry which is preliminary data.</text>
</comment>
<reference evidence="2 3" key="1">
    <citation type="submission" date="2016-03" db="EMBL/GenBank/DDBJ databases">
        <title>Draft Genome Sequence of the Strain BR 10245 (Bradyrhizobium sp.) isolated from nodules of Centrolobium paraense.</title>
        <authorList>
            <person name="Simoes-Araujo J.L.Sr."/>
            <person name="Barauna A.C."/>
            <person name="Silva K."/>
            <person name="Zilli J.E."/>
        </authorList>
    </citation>
    <scope>NUCLEOTIDE SEQUENCE [LARGE SCALE GENOMIC DNA]</scope>
    <source>
        <strain evidence="2 3">BR 10245</strain>
    </source>
</reference>
<dbReference type="Proteomes" id="UP000076959">
    <property type="component" value="Unassembled WGS sequence"/>
</dbReference>
<dbReference type="STRING" id="1505087.AYJ54_36330"/>
<feature type="compositionally biased region" description="Basic and acidic residues" evidence="1">
    <location>
        <begin position="15"/>
        <end position="24"/>
    </location>
</feature>
<evidence type="ECO:0000256" key="1">
    <source>
        <dbReference type="SAM" id="MobiDB-lite"/>
    </source>
</evidence>
<dbReference type="AlphaFoldDB" id="A0A176Y8H4"/>
<sequence length="163" mass="17411">MAEDTSASVISLHQVPRERKDKTAAARAKAYRQRKRQQAKLATSAEGEPSFSEYLTPPELRVGFAAANIGDVTLARASRVTPAVTTAQAALLDAMSVRDGECKGGVGRFCRKCEAAVAERRQALQSEMAFVRNLRIPKLAEPSGWSAGASAAHCGRPPKTSPC</sequence>
<evidence type="ECO:0000313" key="2">
    <source>
        <dbReference type="EMBL" id="OAE96750.1"/>
    </source>
</evidence>
<feature type="region of interest" description="Disordered" evidence="1">
    <location>
        <begin position="1"/>
        <end position="52"/>
    </location>
</feature>
<organism evidence="2 3">
    <name type="scientific">Bradyrhizobium centrolobii</name>
    <dbReference type="NCBI Taxonomy" id="1505087"/>
    <lineage>
        <taxon>Bacteria</taxon>
        <taxon>Pseudomonadati</taxon>
        <taxon>Pseudomonadota</taxon>
        <taxon>Alphaproteobacteria</taxon>
        <taxon>Hyphomicrobiales</taxon>
        <taxon>Nitrobacteraceae</taxon>
        <taxon>Bradyrhizobium</taxon>
    </lineage>
</organism>
<name>A0A176Y8H4_9BRAD</name>
<gene>
    <name evidence="2" type="ORF">AYJ54_36330</name>
</gene>
<evidence type="ECO:0000313" key="3">
    <source>
        <dbReference type="Proteomes" id="UP000076959"/>
    </source>
</evidence>
<keyword evidence="3" id="KW-1185">Reference proteome</keyword>